<evidence type="ECO:0000313" key="2">
    <source>
        <dbReference type="EMBL" id="MBB4611279.1"/>
    </source>
</evidence>
<dbReference type="EMBL" id="JACHNX010000023">
    <property type="protein sequence ID" value="MBB4611279.1"/>
    <property type="molecule type" value="Genomic_DNA"/>
</dbReference>
<accession>A0AA40ZWH3</accession>
<sequence>MNKAPIPKDLSVAMAGVRRQAAWSFLLCALVLGAAVWWLPRQFEFPTEMADRLAFAARASLFVVLWVLIGVGTIARLRRKTPRDNAGSA</sequence>
<reference evidence="2 4" key="1">
    <citation type="submission" date="2020-08" db="EMBL/GenBank/DDBJ databases">
        <title>Genomic Encyclopedia of Type Strains, Phase IV (KMG-IV): sequencing the most valuable type-strain genomes for metagenomic binning, comparative biology and taxonomic classification.</title>
        <authorList>
            <person name="Goeker M."/>
        </authorList>
    </citation>
    <scope>NUCLEOTIDE SEQUENCE [LARGE SCALE GENOMIC DNA]</scope>
    <source>
        <strain evidence="2 4">DSM 14562</strain>
    </source>
</reference>
<reference evidence="3" key="2">
    <citation type="submission" date="2021-01" db="EMBL/GenBank/DDBJ databases">
        <title>Genome Sequencing of Type Strains.</title>
        <authorList>
            <person name="Lemaire J.F."/>
            <person name="Inderbitzin P."/>
            <person name="Collins S.B."/>
            <person name="Wespe N."/>
            <person name="Knight-Connoni V."/>
        </authorList>
    </citation>
    <scope>NUCLEOTIDE SEQUENCE</scope>
    <source>
        <strain evidence="3">DSM 14562</strain>
    </source>
</reference>
<comment type="caution">
    <text evidence="3">The sequence shown here is derived from an EMBL/GenBank/DDBJ whole genome shotgun (WGS) entry which is preliminary data.</text>
</comment>
<evidence type="ECO:0000256" key="1">
    <source>
        <dbReference type="SAM" id="Phobius"/>
    </source>
</evidence>
<organism evidence="3 5">
    <name type="scientific">Sphingomonas yabuuchiae</name>
    <dbReference type="NCBI Taxonomy" id="172044"/>
    <lineage>
        <taxon>Bacteria</taxon>
        <taxon>Pseudomonadati</taxon>
        <taxon>Pseudomonadota</taxon>
        <taxon>Alphaproteobacteria</taxon>
        <taxon>Sphingomonadales</taxon>
        <taxon>Sphingomonadaceae</taxon>
        <taxon>Sphingomonas</taxon>
    </lineage>
</organism>
<proteinExistence type="predicted"/>
<evidence type="ECO:0000313" key="4">
    <source>
        <dbReference type="Proteomes" id="UP000584663"/>
    </source>
</evidence>
<keyword evidence="1" id="KW-0812">Transmembrane</keyword>
<dbReference type="Proteomes" id="UP000704529">
    <property type="component" value="Unassembled WGS sequence"/>
</dbReference>
<dbReference type="EMBL" id="JAFHKU010000097">
    <property type="protein sequence ID" value="MBN3557014.1"/>
    <property type="molecule type" value="Genomic_DNA"/>
</dbReference>
<name>A0AA40ZWH3_9SPHN</name>
<evidence type="ECO:0000313" key="3">
    <source>
        <dbReference type="EMBL" id="MBN3557014.1"/>
    </source>
</evidence>
<dbReference type="RefSeq" id="WP_007406301.1">
    <property type="nucleotide sequence ID" value="NZ_JACHNX010000023.1"/>
</dbReference>
<keyword evidence="4" id="KW-1185">Reference proteome</keyword>
<protein>
    <submittedName>
        <fullName evidence="3">Uncharacterized protein</fullName>
    </submittedName>
</protein>
<feature type="transmembrane region" description="Helical" evidence="1">
    <location>
        <begin position="59"/>
        <end position="77"/>
    </location>
</feature>
<keyword evidence="1" id="KW-0472">Membrane</keyword>
<dbReference type="Proteomes" id="UP000584663">
    <property type="component" value="Unassembled WGS sequence"/>
</dbReference>
<dbReference type="AlphaFoldDB" id="A0AA40ZWH3"/>
<keyword evidence="1" id="KW-1133">Transmembrane helix</keyword>
<gene>
    <name evidence="2" type="ORF">GGQ89_003525</name>
    <name evidence="3" type="ORF">JYA60_02040</name>
</gene>
<evidence type="ECO:0000313" key="5">
    <source>
        <dbReference type="Proteomes" id="UP000704529"/>
    </source>
</evidence>
<feature type="transmembrane region" description="Helical" evidence="1">
    <location>
        <begin position="21"/>
        <end position="39"/>
    </location>
</feature>